<sequence length="367" mass="40454">MHFGQTNTLVKLPKLILLICLLTGIAFVISCKNSGSQTQVLSFKTPEQGQGYGLGEDVKVQLDVPADEKISSISYLLDGKVVGTKNDATALTIKTDSLSLGYKLITAIVDNGSKKDTATINIVLKSAVKPTQFSYKVINTFPHDTSSYTQGLEYHNGRLLESSGEYGFSTLKWVNLQTGKASPKIELDKKFFGEGSTLIGDKIILLTWKEDVGFVYDAKTLKQVGTFPYQNSREGWGLAFDGKRIVKSDGTNRIWFLNKDTYKEESYIDVYDNNGQVDQLNELEVVDGKIYANIYQTDKIAVIDPKSGSVLSYIDLTGILPAKDRFPNTDVLNGIAWDAAGKRLFVTGKKFSKLFQIQLVPAVPASK</sequence>
<dbReference type="Pfam" id="PF05096">
    <property type="entry name" value="Glu_cyclase_2"/>
    <property type="match status" value="1"/>
</dbReference>
<evidence type="ECO:0000313" key="3">
    <source>
        <dbReference type="Proteomes" id="UP000537204"/>
    </source>
</evidence>
<dbReference type="Proteomes" id="UP000537204">
    <property type="component" value="Unassembled WGS sequence"/>
</dbReference>
<dbReference type="SUPFAM" id="SSF50969">
    <property type="entry name" value="YVTN repeat-like/Quinoprotein amine dehydrogenase"/>
    <property type="match status" value="1"/>
</dbReference>
<dbReference type="GO" id="GO:0016603">
    <property type="term" value="F:glutaminyl-peptide cyclotransferase activity"/>
    <property type="evidence" value="ECO:0007669"/>
    <property type="project" value="InterPro"/>
</dbReference>
<dbReference type="InterPro" id="IPR007788">
    <property type="entry name" value="QCT"/>
</dbReference>
<name>A0A7W8ZKM9_9SPHI</name>
<keyword evidence="1" id="KW-0472">Membrane</keyword>
<feature type="transmembrane region" description="Helical" evidence="1">
    <location>
        <begin position="12"/>
        <end position="29"/>
    </location>
</feature>
<protein>
    <submittedName>
        <fullName evidence="2">Glutamine cyclotransferase</fullName>
    </submittedName>
</protein>
<dbReference type="PANTHER" id="PTHR31270">
    <property type="entry name" value="GLUTAMINYL-PEPTIDE CYCLOTRANSFERASE"/>
    <property type="match status" value="1"/>
</dbReference>
<reference evidence="2 3" key="1">
    <citation type="submission" date="2020-08" db="EMBL/GenBank/DDBJ databases">
        <title>Genomic Encyclopedia of Type Strains, Phase IV (KMG-V): Genome sequencing to study the core and pangenomes of soil and plant-associated prokaryotes.</title>
        <authorList>
            <person name="Whitman W."/>
        </authorList>
    </citation>
    <scope>NUCLEOTIDE SEQUENCE [LARGE SCALE GENOMIC DNA]</scope>
    <source>
        <strain evidence="2 3">S3M1</strain>
    </source>
</reference>
<dbReference type="InterPro" id="IPR011044">
    <property type="entry name" value="Quino_amine_DH_bsu"/>
</dbReference>
<keyword evidence="1" id="KW-0812">Transmembrane</keyword>
<dbReference type="RefSeq" id="WP_183880798.1">
    <property type="nucleotide sequence ID" value="NZ_JACHCE010000002.1"/>
</dbReference>
<comment type="caution">
    <text evidence="2">The sequence shown here is derived from an EMBL/GenBank/DDBJ whole genome shotgun (WGS) entry which is preliminary data.</text>
</comment>
<dbReference type="Gene3D" id="2.130.10.10">
    <property type="entry name" value="YVTN repeat-like/Quinoprotein amine dehydrogenase"/>
    <property type="match status" value="1"/>
</dbReference>
<evidence type="ECO:0000256" key="1">
    <source>
        <dbReference type="SAM" id="Phobius"/>
    </source>
</evidence>
<dbReference type="InterPro" id="IPR015943">
    <property type="entry name" value="WD40/YVTN_repeat-like_dom_sf"/>
</dbReference>
<keyword evidence="2" id="KW-0808">Transferase</keyword>
<dbReference type="EMBL" id="JACHCE010000002">
    <property type="protein sequence ID" value="MBB5635771.1"/>
    <property type="molecule type" value="Genomic_DNA"/>
</dbReference>
<gene>
    <name evidence="2" type="ORF">HDE68_001659</name>
</gene>
<evidence type="ECO:0000313" key="2">
    <source>
        <dbReference type="EMBL" id="MBB5635771.1"/>
    </source>
</evidence>
<organism evidence="2 3">
    <name type="scientific">Pedobacter cryoconitis</name>
    <dbReference type="NCBI Taxonomy" id="188932"/>
    <lineage>
        <taxon>Bacteria</taxon>
        <taxon>Pseudomonadati</taxon>
        <taxon>Bacteroidota</taxon>
        <taxon>Sphingobacteriia</taxon>
        <taxon>Sphingobacteriales</taxon>
        <taxon>Sphingobacteriaceae</taxon>
        <taxon>Pedobacter</taxon>
    </lineage>
</organism>
<keyword evidence="1" id="KW-1133">Transmembrane helix</keyword>
<proteinExistence type="predicted"/>
<dbReference type="PANTHER" id="PTHR31270:SF1">
    <property type="entry name" value="GLUTAMINYL-PEPTIDE CYCLOTRANSFERASE"/>
    <property type="match status" value="1"/>
</dbReference>
<dbReference type="AlphaFoldDB" id="A0A7W8ZKM9"/>
<accession>A0A7W8ZKM9</accession>